<dbReference type="RefSeq" id="WP_197667440.1">
    <property type="nucleotide sequence ID" value="NZ_JADUMB010000001.1"/>
</dbReference>
<evidence type="ECO:0000256" key="4">
    <source>
        <dbReference type="ARBA" id="ARBA00022603"/>
    </source>
</evidence>
<keyword evidence="4 9" id="KW-0489">Methyltransferase</keyword>
<dbReference type="Gene3D" id="3.40.50.150">
    <property type="entry name" value="Vaccinia Virus protein VP39"/>
    <property type="match status" value="1"/>
</dbReference>
<evidence type="ECO:0000256" key="1">
    <source>
        <dbReference type="ARBA" id="ARBA00004496"/>
    </source>
</evidence>
<keyword evidence="7 9" id="KW-0694">RNA-binding</keyword>
<dbReference type="InterPro" id="IPR029063">
    <property type="entry name" value="SAM-dependent_MTases_sf"/>
</dbReference>
<proteinExistence type="inferred from homology"/>
<dbReference type="SMART" id="SM00359">
    <property type="entry name" value="PUA"/>
    <property type="match status" value="1"/>
</dbReference>
<dbReference type="PANTHER" id="PTHR42873:SF1">
    <property type="entry name" value="S-ADENOSYLMETHIONINE-DEPENDENT METHYLTRANSFERASE DOMAIN-CONTAINING PROTEIN"/>
    <property type="match status" value="1"/>
</dbReference>
<keyword evidence="5 9" id="KW-0808">Transferase</keyword>
<evidence type="ECO:0000256" key="5">
    <source>
        <dbReference type="ARBA" id="ARBA00022679"/>
    </source>
</evidence>
<dbReference type="Gene3D" id="3.30.750.80">
    <property type="entry name" value="RNA methyltransferase domain (HRMD) like"/>
    <property type="match status" value="1"/>
</dbReference>
<dbReference type="CDD" id="cd21153">
    <property type="entry name" value="PUA_RlmI"/>
    <property type="match status" value="1"/>
</dbReference>
<dbReference type="GO" id="GO:0032259">
    <property type="term" value="P:methylation"/>
    <property type="evidence" value="ECO:0007669"/>
    <property type="project" value="UniProtKB-KW"/>
</dbReference>
<comment type="similarity">
    <text evidence="8 9">Belongs to the methyltransferase superfamily. RlmI family.</text>
</comment>
<dbReference type="InterPro" id="IPR015947">
    <property type="entry name" value="PUA-like_sf"/>
</dbReference>
<dbReference type="Pfam" id="PF17785">
    <property type="entry name" value="PUA_3"/>
    <property type="match status" value="1"/>
</dbReference>
<dbReference type="NCBIfam" id="NF011707">
    <property type="entry name" value="PRK15128.1"/>
    <property type="match status" value="1"/>
</dbReference>
<comment type="subcellular location">
    <subcellularLocation>
        <location evidence="1 9">Cytoplasm</location>
    </subcellularLocation>
</comment>
<comment type="caution">
    <text evidence="11">The sequence shown here is derived from an EMBL/GenBank/DDBJ whole genome shotgun (WGS) entry which is preliminary data.</text>
</comment>
<comment type="catalytic activity">
    <reaction evidence="9">
        <text>cytidine(1962) in 23S rRNA + S-adenosyl-L-methionine = 5-methylcytidine(1962) in 23S rRNA + S-adenosyl-L-homocysteine + H(+)</text>
        <dbReference type="Rhea" id="RHEA:42912"/>
        <dbReference type="Rhea" id="RHEA-COMP:10382"/>
        <dbReference type="Rhea" id="RHEA-COMP:10386"/>
        <dbReference type="ChEBI" id="CHEBI:15378"/>
        <dbReference type="ChEBI" id="CHEBI:57856"/>
        <dbReference type="ChEBI" id="CHEBI:59789"/>
        <dbReference type="ChEBI" id="CHEBI:74483"/>
        <dbReference type="ChEBI" id="CHEBI:82748"/>
        <dbReference type="EC" id="2.1.1.191"/>
    </reaction>
</comment>
<dbReference type="Proteomes" id="UP000635335">
    <property type="component" value="Unassembled WGS sequence"/>
</dbReference>
<dbReference type="Gene3D" id="2.30.130.10">
    <property type="entry name" value="PUA domain"/>
    <property type="match status" value="1"/>
</dbReference>
<evidence type="ECO:0000256" key="7">
    <source>
        <dbReference type="ARBA" id="ARBA00022884"/>
    </source>
</evidence>
<evidence type="ECO:0000256" key="3">
    <source>
        <dbReference type="ARBA" id="ARBA00022552"/>
    </source>
</evidence>
<dbReference type="EMBL" id="JADUMB010000001">
    <property type="protein sequence ID" value="MBH1919544.1"/>
    <property type="molecule type" value="Genomic_DNA"/>
</dbReference>
<dbReference type="Pfam" id="PF10672">
    <property type="entry name" value="Methyltrans_SAM"/>
    <property type="match status" value="1"/>
</dbReference>
<sequence length="396" mass="44423">MTVRLFLAKGREKSLLRRHPWVFSGAVQRVEGKALSGETIDILDSQGKWLARGAYSPESQIRARVWTFQQDEEINIDFFIRRLQQAQSWRDWVAQRDGLDGYRLIAGESDGLPGITIDRFQNFLVLQLLSAGAEYQRPALLSALQHCYPECSIYDRSDVAVRKKEGLPLAQGPVLGDLPPELLPITEHGMKLLVDIQQGHKTGFYLDQRDSRLAARNYSAGRRVLNCFSYTGAFAVSALMGNCAQVISVDTSQAALDIAKQNVELNKLDLNKAEFVRDDVFQLLRNYRTQGEKFDLIIMDPPKFVENKNQLASACRGYKDINMLALQLLNPGGILLSFSCSGLMPTDLFQKILADAAVDAGRDVQFIEQFRQAADHPVIATYPEGLYLKGFACRVM</sequence>
<evidence type="ECO:0000256" key="9">
    <source>
        <dbReference type="HAMAP-Rule" id="MF_01857"/>
    </source>
</evidence>
<gene>
    <name evidence="9 11" type="primary">rlmI</name>
    <name evidence="11" type="ORF">I5U16_05145</name>
</gene>
<dbReference type="PROSITE" id="PS50890">
    <property type="entry name" value="PUA"/>
    <property type="match status" value="1"/>
</dbReference>
<dbReference type="CDD" id="cd02440">
    <property type="entry name" value="AdoMet_MTases"/>
    <property type="match status" value="1"/>
</dbReference>
<dbReference type="InterPro" id="IPR002478">
    <property type="entry name" value="PUA"/>
</dbReference>
<keyword evidence="6 9" id="KW-0949">S-adenosyl-L-methionine</keyword>
<dbReference type="GO" id="GO:0008168">
    <property type="term" value="F:methyltransferase activity"/>
    <property type="evidence" value="ECO:0007669"/>
    <property type="project" value="UniProtKB-KW"/>
</dbReference>
<feature type="domain" description="PUA" evidence="10">
    <location>
        <begin position="3"/>
        <end position="88"/>
    </location>
</feature>
<keyword evidence="12" id="KW-1185">Reference proteome</keyword>
<keyword evidence="2 9" id="KW-0963">Cytoplasm</keyword>
<reference evidence="11 12" key="1">
    <citation type="submission" date="2020-11" db="EMBL/GenBank/DDBJ databases">
        <title>Enhanced detection system for hospital associated transmission using whole genome sequencing surveillance.</title>
        <authorList>
            <person name="Harrison L.H."/>
            <person name="Van Tyne D."/>
            <person name="Marsh J.W."/>
            <person name="Griffith M.P."/>
            <person name="Snyder D.J."/>
            <person name="Cooper V.S."/>
            <person name="Mustapha M."/>
        </authorList>
    </citation>
    <scope>NUCLEOTIDE SEQUENCE [LARGE SCALE GENOMIC DNA]</scope>
    <source>
        <strain evidence="11 12">SER00227</strain>
    </source>
</reference>
<protein>
    <recommendedName>
        <fullName evidence="9">Ribosomal RNA large subunit methyltransferase I</fullName>
        <ecNumber evidence="9">2.1.1.191</ecNumber>
    </recommendedName>
    <alternativeName>
        <fullName evidence="9">23S rRNA m5C1962 methyltransferase</fullName>
    </alternativeName>
    <alternativeName>
        <fullName evidence="9">rRNA (cytosine-C(5)-)-methyltransferase RlmI</fullName>
    </alternativeName>
</protein>
<evidence type="ECO:0000256" key="2">
    <source>
        <dbReference type="ARBA" id="ARBA00022490"/>
    </source>
</evidence>
<dbReference type="InterPro" id="IPR041532">
    <property type="entry name" value="RlmI-like_PUA"/>
</dbReference>
<keyword evidence="3 9" id="KW-0698">rRNA processing</keyword>
<comment type="function">
    <text evidence="9">Specifically methylates the cytosine at position 1962 (m5C1962) of 23S rRNA.</text>
</comment>
<dbReference type="InterPro" id="IPR036974">
    <property type="entry name" value="PUA_sf"/>
</dbReference>
<dbReference type="InterPro" id="IPR019614">
    <property type="entry name" value="SAM-dep_methyl-trfase"/>
</dbReference>
<dbReference type="HAMAP" id="MF_01857">
    <property type="entry name" value="23SrRNA_methyltr_I"/>
    <property type="match status" value="1"/>
</dbReference>
<evidence type="ECO:0000259" key="10">
    <source>
        <dbReference type="SMART" id="SM00359"/>
    </source>
</evidence>
<dbReference type="CDD" id="cd11572">
    <property type="entry name" value="RlmI_M_like"/>
    <property type="match status" value="1"/>
</dbReference>
<dbReference type="SUPFAM" id="SSF88697">
    <property type="entry name" value="PUA domain-like"/>
    <property type="match status" value="1"/>
</dbReference>
<accession>A0ABS0LY18</accession>
<organism evidence="11 12">
    <name type="scientific">Serratia surfactantfaciens</name>
    <dbReference type="NCBI Taxonomy" id="2741499"/>
    <lineage>
        <taxon>Bacteria</taxon>
        <taxon>Pseudomonadati</taxon>
        <taxon>Pseudomonadota</taxon>
        <taxon>Gammaproteobacteria</taxon>
        <taxon>Enterobacterales</taxon>
        <taxon>Yersiniaceae</taxon>
        <taxon>Serratia</taxon>
    </lineage>
</organism>
<dbReference type="InterPro" id="IPR023542">
    <property type="entry name" value="RLMI"/>
</dbReference>
<evidence type="ECO:0000256" key="6">
    <source>
        <dbReference type="ARBA" id="ARBA00022691"/>
    </source>
</evidence>
<dbReference type="SUPFAM" id="SSF53335">
    <property type="entry name" value="S-adenosyl-L-methionine-dependent methyltransferases"/>
    <property type="match status" value="1"/>
</dbReference>
<name>A0ABS0LY18_9GAMM</name>
<evidence type="ECO:0000313" key="11">
    <source>
        <dbReference type="EMBL" id="MBH1919544.1"/>
    </source>
</evidence>
<dbReference type="EC" id="2.1.1.191" evidence="9"/>
<dbReference type="PANTHER" id="PTHR42873">
    <property type="entry name" value="RIBOSOMAL RNA LARGE SUBUNIT METHYLTRANSFERASE"/>
    <property type="match status" value="1"/>
</dbReference>
<evidence type="ECO:0000256" key="8">
    <source>
        <dbReference type="ARBA" id="ARBA00038091"/>
    </source>
</evidence>
<evidence type="ECO:0000313" key="12">
    <source>
        <dbReference type="Proteomes" id="UP000635335"/>
    </source>
</evidence>